<keyword evidence="3 8" id="KW-1134">Transmembrane beta strand</keyword>
<evidence type="ECO:0000256" key="2">
    <source>
        <dbReference type="ARBA" id="ARBA00022448"/>
    </source>
</evidence>
<evidence type="ECO:0000256" key="3">
    <source>
        <dbReference type="ARBA" id="ARBA00022452"/>
    </source>
</evidence>
<sequence length="727" mass="77019">MKLSSIGSLPLLAIALAAVPCAAQVQTADDPADSSSDDVGDDFHNRTSQQADIVVTAGRSLSQLDVLAGTSVVEGVELQRNMNGQVGEILEDLPGVSGSGFSPGASRPVVRGFSGERVRVMSDGIGSLDASNTSDDHAVSIDPLTVERIEVLRGPAVLLYGSQAIGGAVNVIDKRIPRSIPDEPIHIDGLASYDSVNDEYRVGASVDAPLGGGFVAHIDGSYLNSGDIHVPGYVLSDGLRADLLADAAEHDSDGEPEEAAELREVANQQGIVPNTFVETKSVNAGLAFFSGGSNFGFGGGYYETTYGVPENPAGGHEHEDGGDEEGDAGVSIGLKQYRAEYRGDLDLGSGFLDRLQTRVGYSDYTHTEFEGSEVGTVFDVEGFEGRAEFIQAPVGNLRGSFGGQFYIRDFSATGEEAFVAPNQTEQYGFFTLQELSFGDFQLEGAARFETSSVSSTPLNVDRNFNIFSGALGVSYDIGGLRVGVNGSRVGRAPAGEELFANGPHVATGQYELGDVDLEVERAWGLEGFVRGNVGPATISLTAFKSWFDNYIYLNNTGTLVEEDGSPVPAGEEGGLPLFNYLQQDATYYGVEAELAVPFVESDAFSLLGEASAEYVKAELADGSPVPRIPPLGLTGALTAKTGPFEVRGEVQYFGEQDDVPAFESATDAFTFVNASVAWRPLRGNDNVTLLAKVDNIFDVEGRRATSFTRDFIPMAGRNLSVSARFSF</sequence>
<dbReference type="SUPFAM" id="SSF56935">
    <property type="entry name" value="Porins"/>
    <property type="match status" value="1"/>
</dbReference>
<protein>
    <submittedName>
        <fullName evidence="14">TonB-dependent receptor</fullName>
    </submittedName>
</protein>
<comment type="subcellular location">
    <subcellularLocation>
        <location evidence="1 8">Cell outer membrane</location>
        <topology evidence="1 8">Multi-pass membrane protein</topology>
    </subcellularLocation>
</comment>
<name>A0ABS7PDF2_9SPHN</name>
<dbReference type="Gene3D" id="2.170.130.10">
    <property type="entry name" value="TonB-dependent receptor, plug domain"/>
    <property type="match status" value="1"/>
</dbReference>
<gene>
    <name evidence="14" type="ORF">KYN89_08555</name>
</gene>
<evidence type="ECO:0000256" key="6">
    <source>
        <dbReference type="ARBA" id="ARBA00023136"/>
    </source>
</evidence>
<keyword evidence="4 8" id="KW-0812">Transmembrane</keyword>
<feature type="region of interest" description="Disordered" evidence="10">
    <location>
        <begin position="309"/>
        <end position="328"/>
    </location>
</feature>
<evidence type="ECO:0000256" key="10">
    <source>
        <dbReference type="SAM" id="MobiDB-lite"/>
    </source>
</evidence>
<evidence type="ECO:0000256" key="5">
    <source>
        <dbReference type="ARBA" id="ARBA00023077"/>
    </source>
</evidence>
<organism evidence="14 15">
    <name type="scientific">Alteriqipengyuania abyssalis</name>
    <dbReference type="NCBI Taxonomy" id="2860200"/>
    <lineage>
        <taxon>Bacteria</taxon>
        <taxon>Pseudomonadati</taxon>
        <taxon>Pseudomonadota</taxon>
        <taxon>Alphaproteobacteria</taxon>
        <taxon>Sphingomonadales</taxon>
        <taxon>Erythrobacteraceae</taxon>
        <taxon>Alteriqipengyuania</taxon>
    </lineage>
</organism>
<feature type="domain" description="TonB-dependent receptor plug" evidence="13">
    <location>
        <begin position="64"/>
        <end position="168"/>
    </location>
</feature>
<keyword evidence="6 8" id="KW-0472">Membrane</keyword>
<evidence type="ECO:0000259" key="12">
    <source>
        <dbReference type="Pfam" id="PF00593"/>
    </source>
</evidence>
<evidence type="ECO:0000256" key="9">
    <source>
        <dbReference type="RuleBase" id="RU003357"/>
    </source>
</evidence>
<evidence type="ECO:0000256" key="7">
    <source>
        <dbReference type="ARBA" id="ARBA00023237"/>
    </source>
</evidence>
<dbReference type="PANTHER" id="PTHR30069">
    <property type="entry name" value="TONB-DEPENDENT OUTER MEMBRANE RECEPTOR"/>
    <property type="match status" value="1"/>
</dbReference>
<keyword evidence="7 8" id="KW-0998">Cell outer membrane</keyword>
<evidence type="ECO:0000256" key="8">
    <source>
        <dbReference type="PROSITE-ProRule" id="PRU01360"/>
    </source>
</evidence>
<dbReference type="Gene3D" id="2.40.170.20">
    <property type="entry name" value="TonB-dependent receptor, beta-barrel domain"/>
    <property type="match status" value="1"/>
</dbReference>
<evidence type="ECO:0000256" key="4">
    <source>
        <dbReference type="ARBA" id="ARBA00022692"/>
    </source>
</evidence>
<dbReference type="InterPro" id="IPR000531">
    <property type="entry name" value="Beta-barrel_TonB"/>
</dbReference>
<evidence type="ECO:0000256" key="11">
    <source>
        <dbReference type="SAM" id="SignalP"/>
    </source>
</evidence>
<dbReference type="Pfam" id="PF07715">
    <property type="entry name" value="Plug"/>
    <property type="match status" value="1"/>
</dbReference>
<evidence type="ECO:0000313" key="15">
    <source>
        <dbReference type="Proteomes" id="UP000759298"/>
    </source>
</evidence>
<feature type="signal peptide" evidence="11">
    <location>
        <begin position="1"/>
        <end position="22"/>
    </location>
</feature>
<evidence type="ECO:0000259" key="13">
    <source>
        <dbReference type="Pfam" id="PF07715"/>
    </source>
</evidence>
<evidence type="ECO:0000256" key="1">
    <source>
        <dbReference type="ARBA" id="ARBA00004571"/>
    </source>
</evidence>
<reference evidence="14 15" key="1">
    <citation type="submission" date="2021-07" db="EMBL/GenBank/DDBJ databases">
        <title>Alteriqipengyuania abyssalis NZ-12B nov, sp.nov isolated from deep sea sponge in pacific ocean.</title>
        <authorList>
            <person name="Tareen S."/>
            <person name="Wink J."/>
        </authorList>
    </citation>
    <scope>NUCLEOTIDE SEQUENCE [LARGE SCALE GENOMIC DNA]</scope>
    <source>
        <strain evidence="14 15">NZ-12B</strain>
    </source>
</reference>
<evidence type="ECO:0000313" key="14">
    <source>
        <dbReference type="EMBL" id="MBY8337099.1"/>
    </source>
</evidence>
<comment type="similarity">
    <text evidence="8 9">Belongs to the TonB-dependent receptor family.</text>
</comment>
<dbReference type="EMBL" id="JAHWXP010000002">
    <property type="protein sequence ID" value="MBY8337099.1"/>
    <property type="molecule type" value="Genomic_DNA"/>
</dbReference>
<keyword evidence="11" id="KW-0732">Signal</keyword>
<dbReference type="Proteomes" id="UP000759298">
    <property type="component" value="Unassembled WGS sequence"/>
</dbReference>
<keyword evidence="2 8" id="KW-0813">Transport</keyword>
<dbReference type="InterPro" id="IPR012910">
    <property type="entry name" value="Plug_dom"/>
</dbReference>
<feature type="chain" id="PRO_5045248876" evidence="11">
    <location>
        <begin position="23"/>
        <end position="727"/>
    </location>
</feature>
<dbReference type="InterPro" id="IPR037066">
    <property type="entry name" value="Plug_dom_sf"/>
</dbReference>
<accession>A0ABS7PDF2</accession>
<keyword evidence="5 9" id="KW-0798">TonB box</keyword>
<dbReference type="RefSeq" id="WP_222824674.1">
    <property type="nucleotide sequence ID" value="NZ_JAHWXP010000002.1"/>
</dbReference>
<dbReference type="PANTHER" id="PTHR30069:SF40">
    <property type="entry name" value="TONB-DEPENDENT RECEPTOR NMB0964-RELATED"/>
    <property type="match status" value="1"/>
</dbReference>
<dbReference type="InterPro" id="IPR039426">
    <property type="entry name" value="TonB-dep_rcpt-like"/>
</dbReference>
<dbReference type="InterPro" id="IPR036942">
    <property type="entry name" value="Beta-barrel_TonB_sf"/>
</dbReference>
<keyword evidence="14" id="KW-0675">Receptor</keyword>
<proteinExistence type="inferred from homology"/>
<dbReference type="PROSITE" id="PS52016">
    <property type="entry name" value="TONB_DEPENDENT_REC_3"/>
    <property type="match status" value="1"/>
</dbReference>
<keyword evidence="15" id="KW-1185">Reference proteome</keyword>
<dbReference type="Pfam" id="PF00593">
    <property type="entry name" value="TonB_dep_Rec_b-barrel"/>
    <property type="match status" value="1"/>
</dbReference>
<feature type="domain" description="TonB-dependent receptor-like beta-barrel" evidence="12">
    <location>
        <begin position="285"/>
        <end position="696"/>
    </location>
</feature>
<comment type="caution">
    <text evidence="14">The sequence shown here is derived from an EMBL/GenBank/DDBJ whole genome shotgun (WGS) entry which is preliminary data.</text>
</comment>